<name>A0ABR2M6T0_9ASPA</name>
<dbReference type="EMBL" id="JBBWWR010000012">
    <property type="protein sequence ID" value="KAK8958883.1"/>
    <property type="molecule type" value="Genomic_DNA"/>
</dbReference>
<protein>
    <submittedName>
        <fullName evidence="1">Uncharacterized protein</fullName>
    </submittedName>
</protein>
<gene>
    <name evidence="1" type="ORF">KSP40_PGU019043</name>
</gene>
<proteinExistence type="predicted"/>
<keyword evidence="2" id="KW-1185">Reference proteome</keyword>
<reference evidence="1 2" key="1">
    <citation type="journal article" date="2022" name="Nat. Plants">
        <title>Genomes of leafy and leafless Platanthera orchids illuminate the evolution of mycoheterotrophy.</title>
        <authorList>
            <person name="Li M.H."/>
            <person name="Liu K.W."/>
            <person name="Li Z."/>
            <person name="Lu H.C."/>
            <person name="Ye Q.L."/>
            <person name="Zhang D."/>
            <person name="Wang J.Y."/>
            <person name="Li Y.F."/>
            <person name="Zhong Z.M."/>
            <person name="Liu X."/>
            <person name="Yu X."/>
            <person name="Liu D.K."/>
            <person name="Tu X.D."/>
            <person name="Liu B."/>
            <person name="Hao Y."/>
            <person name="Liao X.Y."/>
            <person name="Jiang Y.T."/>
            <person name="Sun W.H."/>
            <person name="Chen J."/>
            <person name="Chen Y.Q."/>
            <person name="Ai Y."/>
            <person name="Zhai J.W."/>
            <person name="Wu S.S."/>
            <person name="Zhou Z."/>
            <person name="Hsiao Y.Y."/>
            <person name="Wu W.L."/>
            <person name="Chen Y.Y."/>
            <person name="Lin Y.F."/>
            <person name="Hsu J.L."/>
            <person name="Li C.Y."/>
            <person name="Wang Z.W."/>
            <person name="Zhao X."/>
            <person name="Zhong W.Y."/>
            <person name="Ma X.K."/>
            <person name="Ma L."/>
            <person name="Huang J."/>
            <person name="Chen G.Z."/>
            <person name="Huang M.Z."/>
            <person name="Huang L."/>
            <person name="Peng D.H."/>
            <person name="Luo Y.B."/>
            <person name="Zou S.Q."/>
            <person name="Chen S.P."/>
            <person name="Lan S."/>
            <person name="Tsai W.C."/>
            <person name="Van de Peer Y."/>
            <person name="Liu Z.J."/>
        </authorList>
    </citation>
    <scope>NUCLEOTIDE SEQUENCE [LARGE SCALE GENOMIC DNA]</scope>
    <source>
        <strain evidence="1">Lor288</strain>
    </source>
</reference>
<sequence length="123" mass="12925">MEMEAAGPAAGERLMAGAEVGIPVAGATTALPELWRSCGDTAQWLRSSTAPSRSCGGAQPLCGWDWSDESHRVHRATAPVAMAEPPGGLLCSPICPVQYIRPPGSKGLHRTNNFPLGFFLNPV</sequence>
<evidence type="ECO:0000313" key="2">
    <source>
        <dbReference type="Proteomes" id="UP001412067"/>
    </source>
</evidence>
<accession>A0ABR2M6T0</accession>
<comment type="caution">
    <text evidence="1">The sequence shown here is derived from an EMBL/GenBank/DDBJ whole genome shotgun (WGS) entry which is preliminary data.</text>
</comment>
<evidence type="ECO:0000313" key="1">
    <source>
        <dbReference type="EMBL" id="KAK8958883.1"/>
    </source>
</evidence>
<dbReference type="Proteomes" id="UP001412067">
    <property type="component" value="Unassembled WGS sequence"/>
</dbReference>
<organism evidence="1 2">
    <name type="scientific">Platanthera guangdongensis</name>
    <dbReference type="NCBI Taxonomy" id="2320717"/>
    <lineage>
        <taxon>Eukaryota</taxon>
        <taxon>Viridiplantae</taxon>
        <taxon>Streptophyta</taxon>
        <taxon>Embryophyta</taxon>
        <taxon>Tracheophyta</taxon>
        <taxon>Spermatophyta</taxon>
        <taxon>Magnoliopsida</taxon>
        <taxon>Liliopsida</taxon>
        <taxon>Asparagales</taxon>
        <taxon>Orchidaceae</taxon>
        <taxon>Orchidoideae</taxon>
        <taxon>Orchideae</taxon>
        <taxon>Orchidinae</taxon>
        <taxon>Platanthera</taxon>
    </lineage>
</organism>